<dbReference type="EMBL" id="VYZN01000062">
    <property type="protein sequence ID" value="KAE9525207.1"/>
    <property type="molecule type" value="Genomic_DNA"/>
</dbReference>
<accession>A0A6G0T5N5</accession>
<keyword evidence="3" id="KW-1185">Reference proteome</keyword>
<name>A0A6G0T5N5_APHGL</name>
<comment type="caution">
    <text evidence="2">The sequence shown here is derived from an EMBL/GenBank/DDBJ whole genome shotgun (WGS) entry which is preliminary data.</text>
</comment>
<evidence type="ECO:0000313" key="3">
    <source>
        <dbReference type="Proteomes" id="UP000475862"/>
    </source>
</evidence>
<organism evidence="2 3">
    <name type="scientific">Aphis glycines</name>
    <name type="common">Soybean aphid</name>
    <dbReference type="NCBI Taxonomy" id="307491"/>
    <lineage>
        <taxon>Eukaryota</taxon>
        <taxon>Metazoa</taxon>
        <taxon>Ecdysozoa</taxon>
        <taxon>Arthropoda</taxon>
        <taxon>Hexapoda</taxon>
        <taxon>Insecta</taxon>
        <taxon>Pterygota</taxon>
        <taxon>Neoptera</taxon>
        <taxon>Paraneoptera</taxon>
        <taxon>Hemiptera</taxon>
        <taxon>Sternorrhyncha</taxon>
        <taxon>Aphidomorpha</taxon>
        <taxon>Aphidoidea</taxon>
        <taxon>Aphididae</taxon>
        <taxon>Aphidini</taxon>
        <taxon>Aphis</taxon>
        <taxon>Aphis</taxon>
    </lineage>
</organism>
<gene>
    <name evidence="2" type="ORF">AGLY_014392</name>
</gene>
<evidence type="ECO:0000256" key="1">
    <source>
        <dbReference type="SAM" id="Phobius"/>
    </source>
</evidence>
<dbReference type="AlphaFoldDB" id="A0A6G0T5N5"/>
<dbReference type="Proteomes" id="UP000475862">
    <property type="component" value="Unassembled WGS sequence"/>
</dbReference>
<sequence length="306" mass="34312">MAIHVLITIIQTCGDNSKFITANTHVPIPEFILIVNMSLMLLYTFVGPKLAQNPYTYILDADWYDASTIPESQKTILQILCVSIFINILYSVKSTCVAFSRPYTAVLWVCIRTFFTLPFRDRVGDVPLKPGFCIPRPPTPPVPFPLADRGFFRLDRNGLRITGVIDEPFELSVVVIDIVLPLVVPLKYGFPLASVTDILPLPPTPTPPPPPENIQYNITFLNFLNDWTQIKIPLAKTCFMMCLYVIIINSLGFIDLFSLKAGLLNVVASTPDGSRLLMVGSPPKRRENIKSYIAATNISRLNYYNL</sequence>
<protein>
    <submittedName>
        <fullName evidence="2">Uncharacterized protein</fullName>
    </submittedName>
</protein>
<feature type="transmembrane region" description="Helical" evidence="1">
    <location>
        <begin position="238"/>
        <end position="259"/>
    </location>
</feature>
<keyword evidence="1" id="KW-1133">Transmembrane helix</keyword>
<feature type="transmembrane region" description="Helical" evidence="1">
    <location>
        <begin position="75"/>
        <end position="92"/>
    </location>
</feature>
<evidence type="ECO:0000313" key="2">
    <source>
        <dbReference type="EMBL" id="KAE9525207.1"/>
    </source>
</evidence>
<reference evidence="2 3" key="1">
    <citation type="submission" date="2019-08" db="EMBL/GenBank/DDBJ databases">
        <title>The genome of the soybean aphid Biotype 1, its phylome, world population structure and adaptation to the North American continent.</title>
        <authorList>
            <person name="Giordano R."/>
            <person name="Donthu R.K."/>
            <person name="Hernandez A.G."/>
            <person name="Wright C.L."/>
            <person name="Zimin A.V."/>
        </authorList>
    </citation>
    <scope>NUCLEOTIDE SEQUENCE [LARGE SCALE GENOMIC DNA]</scope>
    <source>
        <tissue evidence="2">Whole aphids</tissue>
    </source>
</reference>
<feature type="transmembrane region" description="Helical" evidence="1">
    <location>
        <begin position="28"/>
        <end position="46"/>
    </location>
</feature>
<proteinExistence type="predicted"/>
<keyword evidence="1" id="KW-0812">Transmembrane</keyword>
<keyword evidence="1" id="KW-0472">Membrane</keyword>